<evidence type="ECO:0000313" key="4">
    <source>
        <dbReference type="EMBL" id="GBR73583.1"/>
    </source>
</evidence>
<protein>
    <submittedName>
        <fullName evidence="4">Beta-1,3-N-acetylglucosaminyltransferase</fullName>
    </submittedName>
</protein>
<evidence type="ECO:0000259" key="3">
    <source>
        <dbReference type="Pfam" id="PF00535"/>
    </source>
</evidence>
<dbReference type="Proteomes" id="UP000269352">
    <property type="component" value="Unassembled WGS sequence"/>
</dbReference>
<gene>
    <name evidence="4" type="ORF">NO1_0932</name>
</gene>
<keyword evidence="2" id="KW-0808">Transferase</keyword>
<reference evidence="4 5" key="1">
    <citation type="journal article" date="2019" name="ISME J.">
        <title>Genome analyses of uncultured TG2/ZB3 bacteria in 'Margulisbacteria' specifically attached to ectosymbiotic spirochetes of protists in the termite gut.</title>
        <authorList>
            <person name="Utami Y.D."/>
            <person name="Kuwahara H."/>
            <person name="Igai K."/>
            <person name="Murakami T."/>
            <person name="Sugaya K."/>
            <person name="Morikawa T."/>
            <person name="Nagura Y."/>
            <person name="Yuki M."/>
            <person name="Deevong P."/>
            <person name="Inoue T."/>
            <person name="Kihara K."/>
            <person name="Lo N."/>
            <person name="Yamada A."/>
            <person name="Ohkuma M."/>
            <person name="Hongoh Y."/>
        </authorList>
    </citation>
    <scope>NUCLEOTIDE SEQUENCE [LARGE SCALE GENOMIC DNA]</scope>
    <source>
        <strain evidence="4">NkOx7-01</strain>
    </source>
</reference>
<dbReference type="GO" id="GO:0016757">
    <property type="term" value="F:glycosyltransferase activity"/>
    <property type="evidence" value="ECO:0007669"/>
    <property type="project" value="UniProtKB-KW"/>
</dbReference>
<proteinExistence type="predicted"/>
<dbReference type="Pfam" id="PF00535">
    <property type="entry name" value="Glycos_transf_2"/>
    <property type="match status" value="1"/>
</dbReference>
<accession>A0A388TB51</accession>
<comment type="caution">
    <text evidence="4">The sequence shown here is derived from an EMBL/GenBank/DDBJ whole genome shotgun (WGS) entry which is preliminary data.</text>
</comment>
<keyword evidence="1" id="KW-0328">Glycosyltransferase</keyword>
<dbReference type="Gene3D" id="3.90.550.10">
    <property type="entry name" value="Spore Coat Polysaccharide Biosynthesis Protein SpsA, Chain A"/>
    <property type="match status" value="1"/>
</dbReference>
<keyword evidence="5" id="KW-1185">Reference proteome</keyword>
<dbReference type="CDD" id="cd00761">
    <property type="entry name" value="Glyco_tranf_GTA_type"/>
    <property type="match status" value="1"/>
</dbReference>
<name>A0A388TB51_TERA1</name>
<dbReference type="AlphaFoldDB" id="A0A388TB51"/>
<organism evidence="4 5">
    <name type="scientific">Termititenax aidoneus</name>
    <dbReference type="NCBI Taxonomy" id="2218524"/>
    <lineage>
        <taxon>Bacteria</taxon>
        <taxon>Bacillati</taxon>
        <taxon>Candidatus Margulisiibacteriota</taxon>
        <taxon>Candidatus Termititenacia</taxon>
        <taxon>Candidatus Termititenacales</taxon>
        <taxon>Candidatus Termititenacaceae</taxon>
        <taxon>Candidatus Termititenax</taxon>
    </lineage>
</organism>
<dbReference type="SUPFAM" id="SSF53448">
    <property type="entry name" value="Nucleotide-diphospho-sugar transferases"/>
    <property type="match status" value="1"/>
</dbReference>
<evidence type="ECO:0000313" key="5">
    <source>
        <dbReference type="Proteomes" id="UP000269352"/>
    </source>
</evidence>
<dbReference type="PANTHER" id="PTHR22916:SF51">
    <property type="entry name" value="GLYCOSYLTRANSFERASE EPSH-RELATED"/>
    <property type="match status" value="1"/>
</dbReference>
<dbReference type="InterPro" id="IPR029044">
    <property type="entry name" value="Nucleotide-diphossugar_trans"/>
</dbReference>
<evidence type="ECO:0000256" key="1">
    <source>
        <dbReference type="ARBA" id="ARBA00022676"/>
    </source>
</evidence>
<evidence type="ECO:0000256" key="2">
    <source>
        <dbReference type="ARBA" id="ARBA00022679"/>
    </source>
</evidence>
<dbReference type="EMBL" id="BGZN01000014">
    <property type="protein sequence ID" value="GBR73583.1"/>
    <property type="molecule type" value="Genomic_DNA"/>
</dbReference>
<dbReference type="InterPro" id="IPR001173">
    <property type="entry name" value="Glyco_trans_2-like"/>
</dbReference>
<feature type="domain" description="Glycosyltransferase 2-like" evidence="3">
    <location>
        <begin position="10"/>
        <end position="131"/>
    </location>
</feature>
<dbReference type="PANTHER" id="PTHR22916">
    <property type="entry name" value="GLYCOSYLTRANSFERASE"/>
    <property type="match status" value="1"/>
</dbReference>
<sequence>MLKKQSPKISVIIPVYNVERYLAQCLENVIYQTCKNLEIIVVDDGATDNSAEVYSYYAKLDKRIKIIKQTNMGLSVARNTGLTQATGTYIHFMDSDDYLSLDYYEKMLTNMCQTDADMACSGLYSDRVQSFLLDNNVILTTLEDKLRLNKMGSGVCKYLYRTAFLRKHELQFEFGRLAEDIFFTIQAVYYANKIITVPGVKYYYRYNPVSIMNNNKKAVKLKEDMKHARQLVQSFAEKHNFAQLFKLAKEYDNKTCDKVEYRLFATIPLLKKKVYANKTKYYLFGLIPFLLVD</sequence>